<evidence type="ECO:0000313" key="13">
    <source>
        <dbReference type="Proteomes" id="UP000031599"/>
    </source>
</evidence>
<dbReference type="InterPro" id="IPR006685">
    <property type="entry name" value="MscS_channel_2nd"/>
</dbReference>
<dbReference type="InterPro" id="IPR049142">
    <property type="entry name" value="MS_channel_1st"/>
</dbReference>
<feature type="compositionally biased region" description="Low complexity" evidence="7">
    <location>
        <begin position="288"/>
        <end position="312"/>
    </location>
</feature>
<comment type="caution">
    <text evidence="12">The sequence shown here is derived from an EMBL/GenBank/DDBJ whole genome shotgun (WGS) entry which is preliminary data.</text>
</comment>
<evidence type="ECO:0000313" key="12">
    <source>
        <dbReference type="EMBL" id="KIG17249.1"/>
    </source>
</evidence>
<feature type="domain" description="Mechanosensitive ion channel MscS C-terminal" evidence="10">
    <location>
        <begin position="195"/>
        <end position="277"/>
    </location>
</feature>
<dbReference type="PANTHER" id="PTHR30221">
    <property type="entry name" value="SMALL-CONDUCTANCE MECHANOSENSITIVE CHANNEL"/>
    <property type="match status" value="1"/>
</dbReference>
<dbReference type="SUPFAM" id="SSF82689">
    <property type="entry name" value="Mechanosensitive channel protein MscS (YggB), C-terminal domain"/>
    <property type="match status" value="1"/>
</dbReference>
<dbReference type="GO" id="GO:0008381">
    <property type="term" value="F:mechanosensitive monoatomic ion channel activity"/>
    <property type="evidence" value="ECO:0007669"/>
    <property type="project" value="InterPro"/>
</dbReference>
<comment type="similarity">
    <text evidence="2">Belongs to the MscS (TC 1.A.23) family.</text>
</comment>
<keyword evidence="5 8" id="KW-1133">Transmembrane helix</keyword>
<accession>A0A0C1ZI80</accession>
<comment type="subcellular location">
    <subcellularLocation>
        <location evidence="1">Cell membrane</location>
        <topology evidence="1">Multi-pass membrane protein</topology>
    </subcellularLocation>
</comment>
<feature type="domain" description="Mechanosensitive ion channel transmembrane helices 2/3" evidence="11">
    <location>
        <begin position="81"/>
        <end position="120"/>
    </location>
</feature>
<dbReference type="SUPFAM" id="SSF82861">
    <property type="entry name" value="Mechanosensitive channel protein MscS (YggB), transmembrane region"/>
    <property type="match status" value="1"/>
</dbReference>
<evidence type="ECO:0000256" key="4">
    <source>
        <dbReference type="ARBA" id="ARBA00022692"/>
    </source>
</evidence>
<feature type="region of interest" description="Disordered" evidence="7">
    <location>
        <begin position="288"/>
        <end position="319"/>
    </location>
</feature>
<name>A0A0C1ZI80_9BACT</name>
<dbReference type="RefSeq" id="WP_146658585.1">
    <property type="nucleotide sequence ID" value="NZ_JMCC02000028.1"/>
</dbReference>
<dbReference type="Gene3D" id="3.30.70.100">
    <property type="match status" value="1"/>
</dbReference>
<dbReference type="InterPro" id="IPR049278">
    <property type="entry name" value="MS_channel_C"/>
</dbReference>
<evidence type="ECO:0000256" key="8">
    <source>
        <dbReference type="SAM" id="Phobius"/>
    </source>
</evidence>
<dbReference type="Pfam" id="PF21082">
    <property type="entry name" value="MS_channel_3rd"/>
    <property type="match status" value="1"/>
</dbReference>
<evidence type="ECO:0000256" key="7">
    <source>
        <dbReference type="SAM" id="MobiDB-lite"/>
    </source>
</evidence>
<dbReference type="AlphaFoldDB" id="A0A0C1ZI80"/>
<dbReference type="EMBL" id="JMCC02000028">
    <property type="protein sequence ID" value="KIG17249.1"/>
    <property type="molecule type" value="Genomic_DNA"/>
</dbReference>
<feature type="transmembrane region" description="Helical" evidence="8">
    <location>
        <begin position="76"/>
        <end position="94"/>
    </location>
</feature>
<keyword evidence="4 8" id="KW-0812">Transmembrane</keyword>
<dbReference type="Pfam" id="PF00924">
    <property type="entry name" value="MS_channel_2nd"/>
    <property type="match status" value="1"/>
</dbReference>
<evidence type="ECO:0000256" key="2">
    <source>
        <dbReference type="ARBA" id="ARBA00008017"/>
    </source>
</evidence>
<feature type="domain" description="Mechanosensitive ion channel MscS" evidence="9">
    <location>
        <begin position="122"/>
        <end position="188"/>
    </location>
</feature>
<gene>
    <name evidence="12" type="ORF">DB30_03562</name>
</gene>
<dbReference type="InterPro" id="IPR011014">
    <property type="entry name" value="MscS_channel_TM-2"/>
</dbReference>
<dbReference type="Proteomes" id="UP000031599">
    <property type="component" value="Unassembled WGS sequence"/>
</dbReference>
<dbReference type="Gene3D" id="1.10.287.1260">
    <property type="match status" value="1"/>
</dbReference>
<keyword evidence="6 8" id="KW-0472">Membrane</keyword>
<evidence type="ECO:0000256" key="5">
    <source>
        <dbReference type="ARBA" id="ARBA00022989"/>
    </source>
</evidence>
<keyword evidence="3" id="KW-1003">Cell membrane</keyword>
<dbReference type="PANTHER" id="PTHR30221:SF20">
    <property type="entry name" value="SMALL-CONDUCTANCE MECHANOSENSITIVE CHANNEL"/>
    <property type="match status" value="1"/>
</dbReference>
<reference evidence="12 13" key="1">
    <citation type="submission" date="2014-12" db="EMBL/GenBank/DDBJ databases">
        <title>Genome assembly of Enhygromyxa salina DSM 15201.</title>
        <authorList>
            <person name="Sharma G."/>
            <person name="Subramanian S."/>
        </authorList>
    </citation>
    <scope>NUCLEOTIDE SEQUENCE [LARGE SCALE GENOMIC DNA]</scope>
    <source>
        <strain evidence="12 13">DSM 15201</strain>
    </source>
</reference>
<sequence length="319" mass="34082">MTTTLTAAIAAWTSVWVKKPKGGWLAQLLAKDPDDIAVLGLRLLMFVVLGLLIARLLGSLVARFAIKRGSAQGAMLGRRFVFYSVIALTGVMILEELGVELSVLLGAAGILTVAVGFASQTSASNLISGLFLLGERPFSIGDAIRVGDTTGEVLSVDLLSVKLRTFDNLFVRVPNESLIKSEITNLTRNPIRRINIDLVLSYDEDVDRVRALLCALAGEDPDVLEEPEPVIWVDQLGSSALHVRYLVWASNRHDFHGVRARVQEKVAKLFRQHGIGIGYPRVQVGATAGAQSEAEAGAETQAAAAAEASAPAGPQPGPR</sequence>
<dbReference type="InterPro" id="IPR023408">
    <property type="entry name" value="MscS_beta-dom_sf"/>
</dbReference>
<dbReference type="InterPro" id="IPR010920">
    <property type="entry name" value="LSM_dom_sf"/>
</dbReference>
<evidence type="ECO:0000259" key="11">
    <source>
        <dbReference type="Pfam" id="PF21088"/>
    </source>
</evidence>
<dbReference type="InterPro" id="IPR045275">
    <property type="entry name" value="MscS_archaea/bacteria_type"/>
</dbReference>
<evidence type="ECO:0000259" key="9">
    <source>
        <dbReference type="Pfam" id="PF00924"/>
    </source>
</evidence>
<evidence type="ECO:0000256" key="6">
    <source>
        <dbReference type="ARBA" id="ARBA00023136"/>
    </source>
</evidence>
<dbReference type="Gene3D" id="2.30.30.60">
    <property type="match status" value="1"/>
</dbReference>
<protein>
    <submittedName>
        <fullName evidence="12">Potassium efflux system KefA protein / Small-conductance mechanosensitive channel</fullName>
    </submittedName>
</protein>
<evidence type="ECO:0000256" key="1">
    <source>
        <dbReference type="ARBA" id="ARBA00004651"/>
    </source>
</evidence>
<dbReference type="Pfam" id="PF21088">
    <property type="entry name" value="MS_channel_1st"/>
    <property type="match status" value="1"/>
</dbReference>
<organism evidence="12 13">
    <name type="scientific">Enhygromyxa salina</name>
    <dbReference type="NCBI Taxonomy" id="215803"/>
    <lineage>
        <taxon>Bacteria</taxon>
        <taxon>Pseudomonadati</taxon>
        <taxon>Myxococcota</taxon>
        <taxon>Polyangia</taxon>
        <taxon>Nannocystales</taxon>
        <taxon>Nannocystaceae</taxon>
        <taxon>Enhygromyxa</taxon>
    </lineage>
</organism>
<dbReference type="SUPFAM" id="SSF50182">
    <property type="entry name" value="Sm-like ribonucleoproteins"/>
    <property type="match status" value="1"/>
</dbReference>
<dbReference type="InterPro" id="IPR011066">
    <property type="entry name" value="MscS_channel_C_sf"/>
</dbReference>
<evidence type="ECO:0000259" key="10">
    <source>
        <dbReference type="Pfam" id="PF21082"/>
    </source>
</evidence>
<feature type="transmembrane region" description="Helical" evidence="8">
    <location>
        <begin position="41"/>
        <end position="64"/>
    </location>
</feature>
<feature type="transmembrane region" description="Helical" evidence="8">
    <location>
        <begin position="100"/>
        <end position="118"/>
    </location>
</feature>
<proteinExistence type="inferred from homology"/>
<evidence type="ECO:0000256" key="3">
    <source>
        <dbReference type="ARBA" id="ARBA00022475"/>
    </source>
</evidence>
<dbReference type="GO" id="GO:0005886">
    <property type="term" value="C:plasma membrane"/>
    <property type="evidence" value="ECO:0007669"/>
    <property type="project" value="UniProtKB-SubCell"/>
</dbReference>